<gene>
    <name evidence="1" type="ORF">ECRASSUSDP1_LOCUS1855</name>
</gene>
<organism evidence="1 2">
    <name type="scientific">Euplotes crassus</name>
    <dbReference type="NCBI Taxonomy" id="5936"/>
    <lineage>
        <taxon>Eukaryota</taxon>
        <taxon>Sar</taxon>
        <taxon>Alveolata</taxon>
        <taxon>Ciliophora</taxon>
        <taxon>Intramacronucleata</taxon>
        <taxon>Spirotrichea</taxon>
        <taxon>Hypotrichia</taxon>
        <taxon>Euplotida</taxon>
        <taxon>Euplotidae</taxon>
        <taxon>Moneuplotes</taxon>
    </lineage>
</organism>
<dbReference type="Proteomes" id="UP001295684">
    <property type="component" value="Unassembled WGS sequence"/>
</dbReference>
<accession>A0AAD1U5J1</accession>
<proteinExistence type="predicted"/>
<comment type="caution">
    <text evidence="1">The sequence shown here is derived from an EMBL/GenBank/DDBJ whole genome shotgun (WGS) entry which is preliminary data.</text>
</comment>
<evidence type="ECO:0000313" key="2">
    <source>
        <dbReference type="Proteomes" id="UP001295684"/>
    </source>
</evidence>
<name>A0AAD1U5J1_EUPCR</name>
<protein>
    <submittedName>
        <fullName evidence="1">Uncharacterized protein</fullName>
    </submittedName>
</protein>
<dbReference type="EMBL" id="CAMPGE010001751">
    <property type="protein sequence ID" value="CAI2360551.1"/>
    <property type="molecule type" value="Genomic_DNA"/>
</dbReference>
<evidence type="ECO:0000313" key="1">
    <source>
        <dbReference type="EMBL" id="CAI2360551.1"/>
    </source>
</evidence>
<reference evidence="1" key="1">
    <citation type="submission" date="2023-07" db="EMBL/GenBank/DDBJ databases">
        <authorList>
            <consortium name="AG Swart"/>
            <person name="Singh M."/>
            <person name="Singh A."/>
            <person name="Seah K."/>
            <person name="Emmerich C."/>
        </authorList>
    </citation>
    <scope>NUCLEOTIDE SEQUENCE</scope>
    <source>
        <strain evidence="1">DP1</strain>
    </source>
</reference>
<dbReference type="AlphaFoldDB" id="A0AAD1U5J1"/>
<keyword evidence="2" id="KW-1185">Reference proteome</keyword>
<sequence>MEKEPENLQNRKRSRLRRDGYISIRENQHDYHSSPRIPRSPKRKRIVRVSSIEVVQNVVDKKNKDLGLFNSPDKDQIQPKTSKEEDEFKNFILQRNWLHSRKKIKHSKANIRLCQKPPVPSIDGTKTEDVMQELRINQYGQYIQEKLGLFKRPTKLELMLYNYKKGKKPKDSLMFTTPEPDKKKRRLVVQKHHMSTEFPQRLNNTSLMKSIHLPKKSDHQSGVVKNTNLSERLFLRGKRTSQEYDDHEPIVSRKYKNPVKEILLKRSINAHSADKKPQIRLFKSQRNIMSTATESLRQKKHFKDCSITIEKELKSSREETKVNKKVDFLTVNENHSGQNISTFDKIKLNMSETRSIQNLRNMLHLPQSTKRARAVPKKMIKKINSKLINIFREPSISANALETASKRSIENMNSLSKIKLKHGHHKSKIKQGEKHDDKPKETFEAIMKRIMKQGINNSEKSSNDNLLGGDSLKLYKFFLNKLLNQSNDSFLCKKHHAFLVHQNMVDNGPSFYERMNQDITQRKNRDDSLELSVNSK</sequence>